<evidence type="ECO:0000256" key="6">
    <source>
        <dbReference type="ARBA" id="ARBA00023180"/>
    </source>
</evidence>
<dbReference type="GO" id="GO:0006508">
    <property type="term" value="P:proteolysis"/>
    <property type="evidence" value="ECO:0007669"/>
    <property type="project" value="UniProtKB-KW"/>
</dbReference>
<protein>
    <recommendedName>
        <fullName evidence="7">Carboxypeptidase</fullName>
        <ecNumber evidence="7">3.4.16.-</ecNumber>
    </recommendedName>
</protein>
<dbReference type="EC" id="3.4.16.-" evidence="7"/>
<evidence type="ECO:0000313" key="9">
    <source>
        <dbReference type="Proteomes" id="UP001153714"/>
    </source>
</evidence>
<dbReference type="OrthoDB" id="443318at2759"/>
<dbReference type="PANTHER" id="PTHR11802">
    <property type="entry name" value="SERINE PROTEASE FAMILY S10 SERINE CARBOXYPEPTIDASE"/>
    <property type="match status" value="1"/>
</dbReference>
<name>A0A9N9R6F2_9NEOP</name>
<keyword evidence="4 7" id="KW-0732">Signal</keyword>
<evidence type="ECO:0000256" key="1">
    <source>
        <dbReference type="ARBA" id="ARBA00009431"/>
    </source>
</evidence>
<dbReference type="FunFam" id="3.40.50.1820:FF:000096">
    <property type="entry name" value="Carboxypeptidase vitellogenic-like"/>
    <property type="match status" value="1"/>
</dbReference>
<dbReference type="EMBL" id="OU893334">
    <property type="protein sequence ID" value="CAG9791157.1"/>
    <property type="molecule type" value="Genomic_DNA"/>
</dbReference>
<evidence type="ECO:0000256" key="3">
    <source>
        <dbReference type="ARBA" id="ARBA00022670"/>
    </source>
</evidence>
<evidence type="ECO:0000256" key="4">
    <source>
        <dbReference type="ARBA" id="ARBA00022729"/>
    </source>
</evidence>
<feature type="signal peptide" evidence="7">
    <location>
        <begin position="1"/>
        <end position="19"/>
    </location>
</feature>
<keyword evidence="6" id="KW-0325">Glycoprotein</keyword>
<dbReference type="SUPFAM" id="SSF53474">
    <property type="entry name" value="alpha/beta-Hydrolases"/>
    <property type="match status" value="1"/>
</dbReference>
<reference evidence="8" key="2">
    <citation type="submission" date="2022-10" db="EMBL/GenBank/DDBJ databases">
        <authorList>
            <consortium name="ENA_rothamsted_submissions"/>
            <consortium name="culmorum"/>
            <person name="King R."/>
        </authorList>
    </citation>
    <scope>NUCLEOTIDE SEQUENCE</scope>
</reference>
<evidence type="ECO:0000256" key="7">
    <source>
        <dbReference type="RuleBase" id="RU361156"/>
    </source>
</evidence>
<organism evidence="8 9">
    <name type="scientific">Diatraea saccharalis</name>
    <name type="common">sugarcane borer</name>
    <dbReference type="NCBI Taxonomy" id="40085"/>
    <lineage>
        <taxon>Eukaryota</taxon>
        <taxon>Metazoa</taxon>
        <taxon>Ecdysozoa</taxon>
        <taxon>Arthropoda</taxon>
        <taxon>Hexapoda</taxon>
        <taxon>Insecta</taxon>
        <taxon>Pterygota</taxon>
        <taxon>Neoptera</taxon>
        <taxon>Endopterygota</taxon>
        <taxon>Lepidoptera</taxon>
        <taxon>Glossata</taxon>
        <taxon>Ditrysia</taxon>
        <taxon>Pyraloidea</taxon>
        <taxon>Crambidae</taxon>
        <taxon>Crambinae</taxon>
        <taxon>Diatraea</taxon>
    </lineage>
</organism>
<keyword evidence="5 7" id="KW-0378">Hydrolase</keyword>
<dbReference type="InterPro" id="IPR029058">
    <property type="entry name" value="AB_hydrolase_fold"/>
</dbReference>
<dbReference type="InterPro" id="IPR001563">
    <property type="entry name" value="Peptidase_S10"/>
</dbReference>
<keyword evidence="2 7" id="KW-0121">Carboxypeptidase</keyword>
<evidence type="ECO:0000256" key="2">
    <source>
        <dbReference type="ARBA" id="ARBA00022645"/>
    </source>
</evidence>
<sequence>MFRVVSLLCVFQFFLLGHSFLHKYPKIKLRQRDGGDAGDPLFLTPYVESGNITEGRELARVPFTESLRIKSYAGYFTVNKKYDSNQFFWYFPAMIPDNKFAPVVVWLQGGPGATSLYGLFTENGPIRVRNEKFERRKYTWALSHHVIYIDNPVGTGFSFTKDPNGYCTNQTQVGEELYSTVIQFLQLFPELQTNKFFVTGESYAGKYVPALAYTIHKKNPTAQIKVNLKGIAIGNGLSDPEHQLLYGKYLYQIGLIDWNQAQVFEQYEKKTAEYIQNKQWIEAFETFDTLLNGDLIDGKSIFYNMTGFNFYFNYLHTKDYNSYEDFGPMLQKTYVRKAIHVGELPFNNGTIVEQHLKEDVMKSVAPWITELLDNYYVVIYNGQLDIIVAYPLTVNYLKNLNFTGSEDYKTAKRYQWNVDGELAGYVKQAGKLVEIMVRNAGHMVPGDQPKWALDLITRFTHEKTYSFHAKKHHKYSHNKKIKSHGIY</sequence>
<dbReference type="Proteomes" id="UP001153714">
    <property type="component" value="Chromosome 3"/>
</dbReference>
<accession>A0A9N9R6F2</accession>
<dbReference type="InterPro" id="IPR018202">
    <property type="entry name" value="Ser_caboxypep_ser_AS"/>
</dbReference>
<dbReference type="AlphaFoldDB" id="A0A9N9R6F2"/>
<comment type="similarity">
    <text evidence="1 7">Belongs to the peptidase S10 family.</text>
</comment>
<dbReference type="Gene3D" id="3.40.50.1820">
    <property type="entry name" value="alpha/beta hydrolase"/>
    <property type="match status" value="1"/>
</dbReference>
<keyword evidence="9" id="KW-1185">Reference proteome</keyword>
<dbReference type="PRINTS" id="PR00724">
    <property type="entry name" value="CRBOXYPTASEC"/>
</dbReference>
<dbReference type="InterPro" id="IPR033124">
    <property type="entry name" value="Ser_caboxypep_his_AS"/>
</dbReference>
<dbReference type="GO" id="GO:0004185">
    <property type="term" value="F:serine-type carboxypeptidase activity"/>
    <property type="evidence" value="ECO:0007669"/>
    <property type="project" value="UniProtKB-UniRule"/>
</dbReference>
<keyword evidence="3 7" id="KW-0645">Protease</keyword>
<feature type="chain" id="PRO_5040527631" description="Carboxypeptidase" evidence="7">
    <location>
        <begin position="20"/>
        <end position="487"/>
    </location>
</feature>
<proteinExistence type="inferred from homology"/>
<evidence type="ECO:0000256" key="5">
    <source>
        <dbReference type="ARBA" id="ARBA00022801"/>
    </source>
</evidence>
<gene>
    <name evidence="8" type="ORF">DIATSA_LOCUS8789</name>
</gene>
<dbReference type="PROSITE" id="PS00131">
    <property type="entry name" value="CARBOXYPEPT_SER_SER"/>
    <property type="match status" value="1"/>
</dbReference>
<dbReference type="PROSITE" id="PS00560">
    <property type="entry name" value="CARBOXYPEPT_SER_HIS"/>
    <property type="match status" value="1"/>
</dbReference>
<dbReference type="PANTHER" id="PTHR11802:SF472">
    <property type="entry name" value="SERINE CARBOXYPEPTIDASE CPVL-RELATED"/>
    <property type="match status" value="1"/>
</dbReference>
<evidence type="ECO:0000313" key="8">
    <source>
        <dbReference type="EMBL" id="CAG9791157.1"/>
    </source>
</evidence>
<dbReference type="Pfam" id="PF00450">
    <property type="entry name" value="Peptidase_S10"/>
    <property type="match status" value="1"/>
</dbReference>
<reference evidence="8" key="1">
    <citation type="submission" date="2021-12" db="EMBL/GenBank/DDBJ databases">
        <authorList>
            <person name="King R."/>
        </authorList>
    </citation>
    <scope>NUCLEOTIDE SEQUENCE</scope>
</reference>